<dbReference type="CDD" id="cd12151">
    <property type="entry name" value="F1-ATPase_gamma"/>
    <property type="match status" value="1"/>
</dbReference>
<keyword evidence="5" id="KW-0999">Mitochondrion inner membrane</keyword>
<accession>A0A1X7VD82</accession>
<keyword evidence="8" id="KW-0472">Membrane</keyword>
<reference evidence="13" key="1">
    <citation type="journal article" date="2010" name="Nature">
        <title>The Amphimedon queenslandica genome and the evolution of animal complexity.</title>
        <authorList>
            <person name="Srivastava M."/>
            <person name="Simakov O."/>
            <person name="Chapman J."/>
            <person name="Fahey B."/>
            <person name="Gauthier M.E."/>
            <person name="Mitros T."/>
            <person name="Richards G.S."/>
            <person name="Conaco C."/>
            <person name="Dacre M."/>
            <person name="Hellsten U."/>
            <person name="Larroux C."/>
            <person name="Putnam N.H."/>
            <person name="Stanke M."/>
            <person name="Adamska M."/>
            <person name="Darling A."/>
            <person name="Degnan S.M."/>
            <person name="Oakley T.H."/>
            <person name="Plachetzki D.C."/>
            <person name="Zhai Y."/>
            <person name="Adamski M."/>
            <person name="Calcino A."/>
            <person name="Cummins S.F."/>
            <person name="Goodstein D.M."/>
            <person name="Harris C."/>
            <person name="Jackson D.J."/>
            <person name="Leys S.P."/>
            <person name="Shu S."/>
            <person name="Woodcroft B.J."/>
            <person name="Vervoort M."/>
            <person name="Kosik K.S."/>
            <person name="Manning G."/>
            <person name="Degnan B.M."/>
            <person name="Rokhsar D.S."/>
        </authorList>
    </citation>
    <scope>NUCLEOTIDE SEQUENCE [LARGE SCALE GENOMIC DNA]</scope>
</reference>
<keyword evidence="6 11" id="KW-0406">Ion transport</keyword>
<comment type="similarity">
    <text evidence="2 11">Belongs to the ATPase gamma chain family.</text>
</comment>
<evidence type="ECO:0000313" key="13">
    <source>
        <dbReference type="Proteomes" id="UP000007879"/>
    </source>
</evidence>
<dbReference type="KEGG" id="aqu:100639223"/>
<organism evidence="12">
    <name type="scientific">Amphimedon queenslandica</name>
    <name type="common">Sponge</name>
    <dbReference type="NCBI Taxonomy" id="400682"/>
    <lineage>
        <taxon>Eukaryota</taxon>
        <taxon>Metazoa</taxon>
        <taxon>Porifera</taxon>
        <taxon>Demospongiae</taxon>
        <taxon>Heteroscleromorpha</taxon>
        <taxon>Haplosclerida</taxon>
        <taxon>Niphatidae</taxon>
        <taxon>Amphimedon</taxon>
    </lineage>
</organism>
<comment type="subcellular location">
    <subcellularLocation>
        <location evidence="1">Mitochondrion inner membrane</location>
        <topology evidence="1">Peripheral membrane protein</topology>
    </subcellularLocation>
</comment>
<dbReference type="PIRSF" id="PIRSF039089">
    <property type="entry name" value="ATP_synthase_gamma"/>
    <property type="match status" value="1"/>
</dbReference>
<evidence type="ECO:0000313" key="12">
    <source>
        <dbReference type="EnsemblMetazoa" id="Aqu2.1.37477_001"/>
    </source>
</evidence>
<dbReference type="EnsemblMetazoa" id="Aqu2.1.37477_001">
    <property type="protein sequence ID" value="Aqu2.1.37477_001"/>
    <property type="gene ID" value="Aqu2.1.37477"/>
</dbReference>
<dbReference type="eggNOG" id="KOG1531">
    <property type="taxonomic scope" value="Eukaryota"/>
</dbReference>
<evidence type="ECO:0000256" key="10">
    <source>
        <dbReference type="ARBA" id="ARBA00023310"/>
    </source>
</evidence>
<dbReference type="Proteomes" id="UP000007879">
    <property type="component" value="Unassembled WGS sequence"/>
</dbReference>
<dbReference type="EnsemblMetazoa" id="XM_003384910.3">
    <property type="protein sequence ID" value="XP_003384958.1"/>
    <property type="gene ID" value="LOC100639223"/>
</dbReference>
<evidence type="ECO:0000256" key="1">
    <source>
        <dbReference type="ARBA" id="ARBA00004637"/>
    </source>
</evidence>
<dbReference type="GO" id="GO:0046933">
    <property type="term" value="F:proton-transporting ATP synthase activity, rotational mechanism"/>
    <property type="evidence" value="ECO:0007669"/>
    <property type="project" value="InterPro"/>
</dbReference>
<keyword evidence="4 11" id="KW-0375">Hydrogen ion transport</keyword>
<dbReference type="PANTHER" id="PTHR11693">
    <property type="entry name" value="ATP SYNTHASE GAMMA CHAIN"/>
    <property type="match status" value="1"/>
</dbReference>
<dbReference type="FunFam" id="1.10.287.80:FF:000007">
    <property type="entry name" value="ATP synthase gamma chain"/>
    <property type="match status" value="1"/>
</dbReference>
<dbReference type="OrthoDB" id="239812at2759"/>
<dbReference type="PROSITE" id="PS00153">
    <property type="entry name" value="ATPASE_GAMMA"/>
    <property type="match status" value="1"/>
</dbReference>
<name>A0A1X7VD82_AMPQE</name>
<dbReference type="NCBIfam" id="TIGR01146">
    <property type="entry name" value="ATPsyn_F1gamma"/>
    <property type="match status" value="1"/>
</dbReference>
<dbReference type="PANTHER" id="PTHR11693:SF22">
    <property type="entry name" value="ATP SYNTHASE SUBUNIT GAMMA, MITOCHONDRIAL"/>
    <property type="match status" value="1"/>
</dbReference>
<dbReference type="Gene3D" id="1.10.287.80">
    <property type="entry name" value="ATP synthase, gamma subunit, helix hairpin domain"/>
    <property type="match status" value="1"/>
</dbReference>
<dbReference type="OMA" id="MQITSAM"/>
<proteinExistence type="inferred from homology"/>
<gene>
    <name evidence="12" type="primary">100639223</name>
</gene>
<evidence type="ECO:0000256" key="4">
    <source>
        <dbReference type="ARBA" id="ARBA00022781"/>
    </source>
</evidence>
<evidence type="ECO:0000256" key="3">
    <source>
        <dbReference type="ARBA" id="ARBA00022448"/>
    </source>
</evidence>
<evidence type="ECO:0000256" key="11">
    <source>
        <dbReference type="RuleBase" id="RU004001"/>
    </source>
</evidence>
<dbReference type="SUPFAM" id="SSF52943">
    <property type="entry name" value="ATP synthase (F1-ATPase), gamma subunit"/>
    <property type="match status" value="1"/>
</dbReference>
<evidence type="ECO:0000256" key="5">
    <source>
        <dbReference type="ARBA" id="ARBA00022792"/>
    </source>
</evidence>
<keyword evidence="3 11" id="KW-0813">Transport</keyword>
<keyword evidence="13" id="KW-1185">Reference proteome</keyword>
<dbReference type="Pfam" id="PF00231">
    <property type="entry name" value="ATP-synt"/>
    <property type="match status" value="1"/>
</dbReference>
<sequence>MASLARVCLQRPQPLSSFGHSVRGFATLKDISVRLKAVKNIQKITKSMKMVAAAKYNRAERELKPARTYGEGSTALLEKAEIVPEQPKPKHIMICMSSDRGLCGGIHSSIAKNVRALLKERPPNETALVLVGDKLRTILQRTHSSNILMAFSEIGRRPPVFPEASFIAEQVLTSGNEFESGEIVFNRFRSVISFRVTLQPFVPLSTLVESENMSIYDDVDEEVLRCYHEITLANMIYYGLKEGACSEQSARMTAMDAASKNASEMIDKLTLTYNRTRQAVITRELIEIISGAAAL</sequence>
<evidence type="ECO:0000256" key="9">
    <source>
        <dbReference type="ARBA" id="ARBA00023196"/>
    </source>
</evidence>
<reference evidence="12" key="2">
    <citation type="submission" date="2017-05" db="UniProtKB">
        <authorList>
            <consortium name="EnsemblMetazoa"/>
        </authorList>
    </citation>
    <scope>IDENTIFICATION</scope>
</reference>
<dbReference type="GO" id="GO:0005743">
    <property type="term" value="C:mitochondrial inner membrane"/>
    <property type="evidence" value="ECO:0007669"/>
    <property type="project" value="UniProtKB-SubCell"/>
</dbReference>
<dbReference type="InterPro" id="IPR035968">
    <property type="entry name" value="ATP_synth_F1_ATPase_gsu"/>
</dbReference>
<dbReference type="GO" id="GO:0045259">
    <property type="term" value="C:proton-transporting ATP synthase complex"/>
    <property type="evidence" value="ECO:0007669"/>
    <property type="project" value="UniProtKB-KW"/>
</dbReference>
<dbReference type="InterPro" id="IPR023632">
    <property type="entry name" value="ATP_synth_F1_gsu_CS"/>
</dbReference>
<dbReference type="PRINTS" id="PR00126">
    <property type="entry name" value="ATPASEGAMMA"/>
</dbReference>
<dbReference type="FunFam" id="3.40.1380.10:FF:000003">
    <property type="entry name" value="ATP synthase subunit gamma"/>
    <property type="match status" value="1"/>
</dbReference>
<dbReference type="Gene3D" id="3.40.1380.10">
    <property type="match status" value="1"/>
</dbReference>
<dbReference type="AlphaFoldDB" id="A0A1X7VD82"/>
<dbReference type="InParanoid" id="A0A1X7VD82"/>
<evidence type="ECO:0000256" key="8">
    <source>
        <dbReference type="ARBA" id="ARBA00023136"/>
    </source>
</evidence>
<dbReference type="InterPro" id="IPR000131">
    <property type="entry name" value="ATP_synth_F1_gsu"/>
</dbReference>
<evidence type="ECO:0000256" key="7">
    <source>
        <dbReference type="ARBA" id="ARBA00023128"/>
    </source>
</evidence>
<dbReference type="STRING" id="400682.A0A1X7VD82"/>
<protein>
    <recommendedName>
        <fullName evidence="11">ATP synthase subunit gamma</fullName>
    </recommendedName>
</protein>
<evidence type="ECO:0000256" key="2">
    <source>
        <dbReference type="ARBA" id="ARBA00007681"/>
    </source>
</evidence>
<keyword evidence="10 11" id="KW-0066">ATP synthesis</keyword>
<comment type="subunit">
    <text evidence="11">F-type ATPases have 2 components, CF(1) - the catalytic core - and CF(0) - the membrane proton channel. CF(1) and CF(0) have multiple subunits.</text>
</comment>
<keyword evidence="9 11" id="KW-0139">CF(1)</keyword>
<evidence type="ECO:0000256" key="6">
    <source>
        <dbReference type="ARBA" id="ARBA00023065"/>
    </source>
</evidence>
<keyword evidence="7" id="KW-0496">Mitochondrion</keyword>